<protein>
    <submittedName>
        <fullName evidence="1">Alpha-amylase inhibitor 2</fullName>
    </submittedName>
</protein>
<name>A0A0A9YQV2_LYGHE</name>
<dbReference type="PANTHER" id="PTHR47331">
    <property type="entry name" value="PHD-TYPE DOMAIN-CONTAINING PROTEIN"/>
    <property type="match status" value="1"/>
</dbReference>
<dbReference type="EMBL" id="GBHO01010126">
    <property type="protein sequence ID" value="JAG33478.1"/>
    <property type="molecule type" value="Transcribed_RNA"/>
</dbReference>
<dbReference type="GO" id="GO:0015066">
    <property type="term" value="F:alpha-amylase inhibitor activity"/>
    <property type="evidence" value="ECO:0007669"/>
    <property type="project" value="UniProtKB-KW"/>
</dbReference>
<gene>
    <name evidence="1" type="primary">LEA2_1</name>
    <name evidence="1" type="ORF">CM83_28797</name>
</gene>
<reference evidence="1" key="2">
    <citation type="submission" date="2014-07" db="EMBL/GenBank/DDBJ databases">
        <authorList>
            <person name="Hull J."/>
        </authorList>
    </citation>
    <scope>NUCLEOTIDE SEQUENCE</scope>
</reference>
<dbReference type="AlphaFoldDB" id="A0A0A9YQV2"/>
<reference evidence="1" key="1">
    <citation type="journal article" date="2014" name="PLoS ONE">
        <title>Transcriptome-Based Identification of ABC Transporters in the Western Tarnished Plant Bug Lygus hesperus.</title>
        <authorList>
            <person name="Hull J.J."/>
            <person name="Chaney K."/>
            <person name="Geib S.M."/>
            <person name="Fabrick J.A."/>
            <person name="Brent C.S."/>
            <person name="Walsh D."/>
            <person name="Lavine L.C."/>
        </authorList>
    </citation>
    <scope>NUCLEOTIDE SEQUENCE</scope>
</reference>
<dbReference type="PANTHER" id="PTHR47331:SF1">
    <property type="entry name" value="GAG-LIKE PROTEIN"/>
    <property type="match status" value="1"/>
</dbReference>
<evidence type="ECO:0000313" key="1">
    <source>
        <dbReference type="EMBL" id="JAG33478.1"/>
    </source>
</evidence>
<keyword evidence="1" id="KW-0022">Alpha-amylase inhibitor</keyword>
<proteinExistence type="predicted"/>
<sequence>MHAFGKSKPNQVSTSLVELDLELRDGGVMRIFANVVPTIMGNHVTRNFDLSKLNLPDDVVLADEEKDKQIDLLIGNDYYFDIVMNSKKQLSPGLYLVKSKLGWLVSGRAPNHGSTSDTVSLLSHSTQIVNADEIDLVKWTAPEMLPFSDSRESDSLKALWDLETISIRECQTDNDLAIQTFNDSIKFINGRYSVFWPRKCYHPNHPSGYGFNKIEYRIQQNQELLQNYENLFLDQMQKQVIEEVDFNQDSKFPVRYLPHHPVITPDKNTTKFRIVLDMNLNDEINENVKLIKKDIEMNIRQIYLWTESKCVLHWLTRRKLHECYVETRLEEIMSLEGVIHRYVPSTENSTNLATRLNTVADLNFIWWEGPEWLSKVEVGFGSVIVIGDRHPRSCWRVGRILEVIDSRCGAFKTAKVRIPTGRILTRSANICINLRYQKKANS</sequence>
<organism evidence="1">
    <name type="scientific">Lygus hesperus</name>
    <name type="common">Western plant bug</name>
    <dbReference type="NCBI Taxonomy" id="30085"/>
    <lineage>
        <taxon>Eukaryota</taxon>
        <taxon>Metazoa</taxon>
        <taxon>Ecdysozoa</taxon>
        <taxon>Arthropoda</taxon>
        <taxon>Hexapoda</taxon>
        <taxon>Insecta</taxon>
        <taxon>Pterygota</taxon>
        <taxon>Neoptera</taxon>
        <taxon>Paraneoptera</taxon>
        <taxon>Hemiptera</taxon>
        <taxon>Heteroptera</taxon>
        <taxon>Panheteroptera</taxon>
        <taxon>Cimicomorpha</taxon>
        <taxon>Miridae</taxon>
        <taxon>Mirini</taxon>
        <taxon>Lygus</taxon>
    </lineage>
</organism>
<accession>A0A0A9YQV2</accession>